<dbReference type="AlphaFoldDB" id="A0A4Y5FSF9"/>
<dbReference type="EMBL" id="MK483589">
    <property type="protein sequence ID" value="QBS00356.1"/>
    <property type="molecule type" value="Genomic_DNA"/>
</dbReference>
<accession>A0A4Y5FSF9</accession>
<name>A0A4Y5FSF9_STRTR</name>
<sequence>MSNLKLKGSKNQGFIPITVEARAKAGVTFFRWKQYKQ</sequence>
<protein>
    <submittedName>
        <fullName evidence="1">Uncharacterized protein</fullName>
    </submittedName>
</protein>
<evidence type="ECO:0000313" key="1">
    <source>
        <dbReference type="EMBL" id="QBS00356.1"/>
    </source>
</evidence>
<gene>
    <name evidence="1" type="ORF">rgp33_0002</name>
</gene>
<reference evidence="1" key="1">
    <citation type="journal article" date="2019" name="Sci. Rep.">
        <title>A comparative genomics approach for identifying host-range determinants in Streptococcus thermophilus bacteriophages.</title>
        <authorList>
            <person name="Szymczak P."/>
            <person name="Rau M.H."/>
            <person name="Monteiro J.M."/>
            <person name="Pinho M.G."/>
            <person name="Filipe S.R."/>
            <person name="Vogensen F.K."/>
            <person name="Zeidan A.A."/>
            <person name="Janzen T."/>
        </authorList>
    </citation>
    <scope>NUCLEOTIDE SEQUENCE</scope>
    <source>
        <strain evidence="1">STCH_33_rgp</strain>
    </source>
</reference>
<proteinExistence type="predicted"/>
<organism evidence="1">
    <name type="scientific">Streptococcus thermophilus</name>
    <dbReference type="NCBI Taxonomy" id="1308"/>
    <lineage>
        <taxon>Bacteria</taxon>
        <taxon>Bacillati</taxon>
        <taxon>Bacillota</taxon>
        <taxon>Bacilli</taxon>
        <taxon>Lactobacillales</taxon>
        <taxon>Streptococcaceae</taxon>
        <taxon>Streptococcus</taxon>
    </lineage>
</organism>